<organism evidence="3 4">
    <name type="scientific">Pinctada imbricata</name>
    <name type="common">Atlantic pearl-oyster</name>
    <name type="synonym">Pinctada martensii</name>
    <dbReference type="NCBI Taxonomy" id="66713"/>
    <lineage>
        <taxon>Eukaryota</taxon>
        <taxon>Metazoa</taxon>
        <taxon>Spiralia</taxon>
        <taxon>Lophotrochozoa</taxon>
        <taxon>Mollusca</taxon>
        <taxon>Bivalvia</taxon>
        <taxon>Autobranchia</taxon>
        <taxon>Pteriomorphia</taxon>
        <taxon>Pterioida</taxon>
        <taxon>Pterioidea</taxon>
        <taxon>Pteriidae</taxon>
        <taxon>Pinctada</taxon>
    </lineage>
</organism>
<name>A0AA88Y837_PINIB</name>
<keyword evidence="4" id="KW-1185">Reference proteome</keyword>
<dbReference type="EMBL" id="VSWD01000006">
    <property type="protein sequence ID" value="KAK3099914.1"/>
    <property type="molecule type" value="Genomic_DNA"/>
</dbReference>
<comment type="caution">
    <text evidence="3">The sequence shown here is derived from an EMBL/GenBank/DDBJ whole genome shotgun (WGS) entry which is preliminary data.</text>
</comment>
<feature type="domain" description="Transposable element P transposase-like RNase H" evidence="2">
    <location>
        <begin position="341"/>
        <end position="481"/>
    </location>
</feature>
<accession>A0AA88Y837</accession>
<evidence type="ECO:0000313" key="4">
    <source>
        <dbReference type="Proteomes" id="UP001186944"/>
    </source>
</evidence>
<protein>
    <recommendedName>
        <fullName evidence="2">Transposable element P transposase-like RNase H domain-containing protein</fullName>
    </recommendedName>
</protein>
<reference evidence="3" key="1">
    <citation type="submission" date="2019-08" db="EMBL/GenBank/DDBJ databases">
        <title>The improved chromosome-level genome for the pearl oyster Pinctada fucata martensii using PacBio sequencing and Hi-C.</title>
        <authorList>
            <person name="Zheng Z."/>
        </authorList>
    </citation>
    <scope>NUCLEOTIDE SEQUENCE</scope>
    <source>
        <strain evidence="3">ZZ-2019</strain>
        <tissue evidence="3">Adductor muscle</tissue>
    </source>
</reference>
<evidence type="ECO:0000313" key="3">
    <source>
        <dbReference type="EMBL" id="KAK3099914.1"/>
    </source>
</evidence>
<evidence type="ECO:0000256" key="1">
    <source>
        <dbReference type="SAM" id="MobiDB-lite"/>
    </source>
</evidence>
<sequence>MFKNVVVKRKRVKSDWTQKENVYYGISFKVANEDESRPIELKNISSLAVSNGFFLTEQNDVYTKLGLSLAVSINNMKVFVEVKFMLSRQWRITAFQKVITPIQLGLTENTFEMNKKSILTVLNAVKQVKVCQGISLPPSHKSIQNALKEISSENGENQKITYRSMDCASFLSLKTPSSKKCCKFCKSLLCEDEKHSVRVPMQDITNTVTSNNTSSSSKSMDSEEIQNKQTDQEVQMGENVGVNYTEESVTLCQEDQNDMQIILGSLIKECPPKMVEFLKSQQKALNISPYGNRWSKTLIRICLTLWCRSPKAYGDLKDSGLMVLPSQRLLQIYKNRIHQRAGVNKELLHWMQNEALLKNVPEEGKEGGLMLDEMSIQTDLQMYCKNGKHYIIGFKEESDLMECIKSGKCELKMATHVLQFVFLGFTGFRFPIFHYPTVQASACDLYLEVWRTIDLLKLFGFTVRYISTDGAETNRDLAKVLLGEFSSEVNSMKIQNIFSYSEDDIFFIMDFSHVMKKLRNNVSKSGYGASHLKKSLYVNSHFIYWNHLYSAHIWDVSHNPFPVYHKLTHEHFFLTSESKMRNHLAEEVLNKEMLHLIECYAESLPDNSYLSSTIELLQHTSILVENFRDPRPIVDTSDNRLKENIKVLEWFRNWEKMIKSDKTITRKPESYLISHQTRADISSLIIGFQELCMSKLQKSGASIIPNRVNSDVIENVFSQQRGLYNGNNTNPTYLTYCRTMNAVILGQPTVSRKSNAGKLMAAADPYTK</sequence>
<dbReference type="AlphaFoldDB" id="A0AA88Y837"/>
<feature type="region of interest" description="Disordered" evidence="1">
    <location>
        <begin position="206"/>
        <end position="232"/>
    </location>
</feature>
<gene>
    <name evidence="3" type="ORF">FSP39_011714</name>
</gene>
<proteinExistence type="predicted"/>
<dbReference type="Proteomes" id="UP001186944">
    <property type="component" value="Unassembled WGS sequence"/>
</dbReference>
<feature type="compositionally biased region" description="Low complexity" evidence="1">
    <location>
        <begin position="206"/>
        <end position="219"/>
    </location>
</feature>
<dbReference type="InterPro" id="IPR048365">
    <property type="entry name" value="TNP-like_RNaseH_N"/>
</dbReference>
<dbReference type="Pfam" id="PF21787">
    <property type="entry name" value="TNP-like_RNaseH_N"/>
    <property type="match status" value="1"/>
</dbReference>
<evidence type="ECO:0000259" key="2">
    <source>
        <dbReference type="Pfam" id="PF21787"/>
    </source>
</evidence>